<reference evidence="2" key="1">
    <citation type="journal article" date="2021" name="ISME J.">
        <title>Mercury methylation by metabolically versatile and cosmopolitan marine bacteria.</title>
        <authorList>
            <person name="Lin H."/>
            <person name="Ascher D.B."/>
            <person name="Myung Y."/>
            <person name="Lamborg C.H."/>
            <person name="Hallam S.J."/>
            <person name="Gionfriddo C.M."/>
            <person name="Holt K.E."/>
            <person name="Moreau J.W."/>
        </authorList>
    </citation>
    <scope>NUCLEOTIDE SEQUENCE</scope>
    <source>
        <strain evidence="2">SI075_bin30</strain>
    </source>
</reference>
<evidence type="ECO:0000256" key="1">
    <source>
        <dbReference type="SAM" id="Phobius"/>
    </source>
</evidence>
<accession>A0A8T5GF17</accession>
<name>A0A8T5GF17_9ARCH</name>
<sequence length="159" mass="17880">MSIYGPKIRLPSISLPRLRVPKINTKKAMPVVMIIALIILISLIFMMADLDFNSPVKVNWKNNPLDLKNSESQYAELNLVLVNTSKEITSMTLDVSSKSNEIIIFCPDNEFPNVSPGNNRQTTCLVRRNPNEKVFSGNYTIDIKTNLGDAQTLLEIKTK</sequence>
<protein>
    <submittedName>
        <fullName evidence="2">Uncharacterized protein</fullName>
    </submittedName>
</protein>
<feature type="transmembrane region" description="Helical" evidence="1">
    <location>
        <begin position="28"/>
        <end position="48"/>
    </location>
</feature>
<proteinExistence type="predicted"/>
<evidence type="ECO:0000313" key="2">
    <source>
        <dbReference type="EMBL" id="MBT4870420.1"/>
    </source>
</evidence>
<keyword evidence="1" id="KW-0812">Transmembrane</keyword>
<dbReference type="Proteomes" id="UP000722459">
    <property type="component" value="Unassembled WGS sequence"/>
</dbReference>
<evidence type="ECO:0000313" key="3">
    <source>
        <dbReference type="Proteomes" id="UP000722459"/>
    </source>
</evidence>
<gene>
    <name evidence="2" type="ORF">HON47_02510</name>
</gene>
<keyword evidence="1" id="KW-0472">Membrane</keyword>
<dbReference type="EMBL" id="JABJNZ010000034">
    <property type="protein sequence ID" value="MBT4870420.1"/>
    <property type="molecule type" value="Genomic_DNA"/>
</dbReference>
<comment type="caution">
    <text evidence="2">The sequence shown here is derived from an EMBL/GenBank/DDBJ whole genome shotgun (WGS) entry which is preliminary data.</text>
</comment>
<dbReference type="AlphaFoldDB" id="A0A8T5GF17"/>
<keyword evidence="1" id="KW-1133">Transmembrane helix</keyword>
<organism evidence="2 3">
    <name type="scientific">Candidatus Iainarchaeum sp</name>
    <dbReference type="NCBI Taxonomy" id="3101447"/>
    <lineage>
        <taxon>Archaea</taxon>
        <taxon>Candidatus Iainarchaeota</taxon>
        <taxon>Candidatus Iainarchaeia</taxon>
        <taxon>Candidatus Iainarchaeales</taxon>
        <taxon>Candidatus Iainarchaeaceae</taxon>
        <taxon>Candidatus Iainarchaeum</taxon>
    </lineage>
</organism>